<evidence type="ECO:0000313" key="3">
    <source>
        <dbReference type="EMBL" id="VDN34132.1"/>
    </source>
</evidence>
<dbReference type="GO" id="GO:0005840">
    <property type="term" value="C:ribosome"/>
    <property type="evidence" value="ECO:0007669"/>
    <property type="project" value="InterPro"/>
</dbReference>
<accession>A0A3P7QQM9</accession>
<keyword evidence="4" id="KW-1185">Reference proteome</keyword>
<feature type="region of interest" description="Disordered" evidence="1">
    <location>
        <begin position="198"/>
        <end position="221"/>
    </location>
</feature>
<dbReference type="GO" id="GO:0003723">
    <property type="term" value="F:RNA binding"/>
    <property type="evidence" value="ECO:0007669"/>
    <property type="project" value="InterPro"/>
</dbReference>
<organism evidence="3 4">
    <name type="scientific">Dibothriocephalus latus</name>
    <name type="common">Fish tapeworm</name>
    <name type="synonym">Diphyllobothrium latum</name>
    <dbReference type="NCBI Taxonomy" id="60516"/>
    <lineage>
        <taxon>Eukaryota</taxon>
        <taxon>Metazoa</taxon>
        <taxon>Spiralia</taxon>
        <taxon>Lophotrochozoa</taxon>
        <taxon>Platyhelminthes</taxon>
        <taxon>Cestoda</taxon>
        <taxon>Eucestoda</taxon>
        <taxon>Diphyllobothriidea</taxon>
        <taxon>Diphyllobothriidae</taxon>
        <taxon>Dibothriocephalus</taxon>
    </lineage>
</organism>
<dbReference type="InterPro" id="IPR005324">
    <property type="entry name" value="Ribosomal_uS5_C"/>
</dbReference>
<dbReference type="OrthoDB" id="309483at2759"/>
<dbReference type="Pfam" id="PF03719">
    <property type="entry name" value="Ribosomal_S5_C"/>
    <property type="match status" value="1"/>
</dbReference>
<dbReference type="AlphaFoldDB" id="A0A3P7QQM9"/>
<dbReference type="EMBL" id="UYRU01084781">
    <property type="protein sequence ID" value="VDN34132.1"/>
    <property type="molecule type" value="Genomic_DNA"/>
</dbReference>
<dbReference type="PANTHER" id="PTHR48277">
    <property type="entry name" value="MITOCHONDRIAL RIBOSOMAL PROTEIN S5"/>
    <property type="match status" value="1"/>
</dbReference>
<name>A0A3P7QQM9_DIBLA</name>
<proteinExistence type="predicted"/>
<evidence type="ECO:0000259" key="2">
    <source>
        <dbReference type="Pfam" id="PF03719"/>
    </source>
</evidence>
<dbReference type="SUPFAM" id="SSF54211">
    <property type="entry name" value="Ribosomal protein S5 domain 2-like"/>
    <property type="match status" value="1"/>
</dbReference>
<sequence>MPFFLAGYGLVCHRVIKTLCQIIGVKDLHAKVEGNTKNYLAIVRGFLRLLHEQSMRYFAVVNADRDQIVGQPFVDFDTFFPNSILRGIFIYHWLRRILFTCGRHTRSISSNGFLLQETYEEVANRLGLHVVEFDENHNMVPQVLASPSSGIAGGGSGHKTDPLLRTRPLPPAPKCSRTDTDLASLHAFWKDSKKPPILEITNPASPPRVYQKPDPEYDPLNNLVDAEDEEVEESVARLLERGERDLDTLVTLKGL</sequence>
<dbReference type="Proteomes" id="UP000281553">
    <property type="component" value="Unassembled WGS sequence"/>
</dbReference>
<feature type="domain" description="Small ribosomal subunit protein uS5 C-terminal" evidence="2">
    <location>
        <begin position="6"/>
        <end position="53"/>
    </location>
</feature>
<feature type="region of interest" description="Disordered" evidence="1">
    <location>
        <begin position="147"/>
        <end position="176"/>
    </location>
</feature>
<evidence type="ECO:0000313" key="4">
    <source>
        <dbReference type="Proteomes" id="UP000281553"/>
    </source>
</evidence>
<protein>
    <recommendedName>
        <fullName evidence="2">Small ribosomal subunit protein uS5 C-terminal domain-containing protein</fullName>
    </recommendedName>
</protein>
<dbReference type="InterPro" id="IPR000851">
    <property type="entry name" value="Ribosomal_uS5"/>
</dbReference>
<dbReference type="PANTHER" id="PTHR48277:SF1">
    <property type="entry name" value="MITOCHONDRIAL RIBOSOMAL PROTEIN S5"/>
    <property type="match status" value="1"/>
</dbReference>
<feature type="non-terminal residue" evidence="3">
    <location>
        <position position="255"/>
    </location>
</feature>
<gene>
    <name evidence="3" type="ORF">DILT_LOCUS16431</name>
</gene>
<dbReference type="InterPro" id="IPR014721">
    <property type="entry name" value="Ribsml_uS5_D2-typ_fold_subgr"/>
</dbReference>
<evidence type="ECO:0000256" key="1">
    <source>
        <dbReference type="SAM" id="MobiDB-lite"/>
    </source>
</evidence>
<dbReference type="GO" id="GO:0003735">
    <property type="term" value="F:structural constituent of ribosome"/>
    <property type="evidence" value="ECO:0007669"/>
    <property type="project" value="InterPro"/>
</dbReference>
<dbReference type="GO" id="GO:0006412">
    <property type="term" value="P:translation"/>
    <property type="evidence" value="ECO:0007669"/>
    <property type="project" value="InterPro"/>
</dbReference>
<dbReference type="InterPro" id="IPR020568">
    <property type="entry name" value="Ribosomal_Su5_D2-typ_SF"/>
</dbReference>
<dbReference type="Gene3D" id="3.30.230.10">
    <property type="match status" value="1"/>
</dbReference>
<reference evidence="3 4" key="1">
    <citation type="submission" date="2018-11" db="EMBL/GenBank/DDBJ databases">
        <authorList>
            <consortium name="Pathogen Informatics"/>
        </authorList>
    </citation>
    <scope>NUCLEOTIDE SEQUENCE [LARGE SCALE GENOMIC DNA]</scope>
</reference>